<protein>
    <recommendedName>
        <fullName evidence="1">AB hydrolase-1 domain-containing protein</fullName>
    </recommendedName>
</protein>
<organism evidence="2">
    <name type="scientific">marine metagenome</name>
    <dbReference type="NCBI Taxonomy" id="408172"/>
    <lineage>
        <taxon>unclassified sequences</taxon>
        <taxon>metagenomes</taxon>
        <taxon>ecological metagenomes</taxon>
    </lineage>
</organism>
<name>A0A382IVB3_9ZZZZ</name>
<sequence>MPTAKINGIEIYYESHGTGFPLVLAYGIGGNTTEWEPQIEPFSRSHRFIVWDPRGHAQSESPPNADQYTQEIFAQDLEGLLDHLGIEQAYVGGLSMGGGIATRFTIMHPQRVAALLIFDSFSAAGLETPPENRRMREDIIRLSETEGMLAVADYAIKNNPNISQTAALGDEHENRIRQMYQALNPVGYAHSTRMILNAVFDASLLEGIKIPTLVLAGQNDGALPACRFIHEKIQDAQLVVIPDAGHLSNL</sequence>
<dbReference type="Gene3D" id="3.40.50.1820">
    <property type="entry name" value="alpha/beta hydrolase"/>
    <property type="match status" value="1"/>
</dbReference>
<dbReference type="InterPro" id="IPR029058">
    <property type="entry name" value="AB_hydrolase_fold"/>
</dbReference>
<feature type="non-terminal residue" evidence="2">
    <location>
        <position position="1"/>
    </location>
</feature>
<dbReference type="AlphaFoldDB" id="A0A382IVB3"/>
<reference evidence="2" key="1">
    <citation type="submission" date="2018-05" db="EMBL/GenBank/DDBJ databases">
        <authorList>
            <person name="Lanie J.A."/>
            <person name="Ng W.-L."/>
            <person name="Kazmierczak K.M."/>
            <person name="Andrzejewski T.M."/>
            <person name="Davidsen T.M."/>
            <person name="Wayne K.J."/>
            <person name="Tettelin H."/>
            <person name="Glass J.I."/>
            <person name="Rusch D."/>
            <person name="Podicherti R."/>
            <person name="Tsui H.-C.T."/>
            <person name="Winkler M.E."/>
        </authorList>
    </citation>
    <scope>NUCLEOTIDE SEQUENCE</scope>
</reference>
<evidence type="ECO:0000259" key="1">
    <source>
        <dbReference type="Pfam" id="PF00561"/>
    </source>
</evidence>
<feature type="domain" description="AB hydrolase-1" evidence="1">
    <location>
        <begin position="21"/>
        <end position="249"/>
    </location>
</feature>
<dbReference type="SUPFAM" id="SSF53474">
    <property type="entry name" value="alpha/beta-Hydrolases"/>
    <property type="match status" value="1"/>
</dbReference>
<dbReference type="InterPro" id="IPR000073">
    <property type="entry name" value="AB_hydrolase_1"/>
</dbReference>
<feature type="non-terminal residue" evidence="2">
    <location>
        <position position="250"/>
    </location>
</feature>
<gene>
    <name evidence="2" type="ORF">METZ01_LOCUS255677</name>
</gene>
<accession>A0A382IVB3</accession>
<evidence type="ECO:0000313" key="2">
    <source>
        <dbReference type="EMBL" id="SVC02823.1"/>
    </source>
</evidence>
<proteinExistence type="predicted"/>
<dbReference type="EMBL" id="UINC01069443">
    <property type="protein sequence ID" value="SVC02823.1"/>
    <property type="molecule type" value="Genomic_DNA"/>
</dbReference>
<dbReference type="PANTHER" id="PTHR43433">
    <property type="entry name" value="HYDROLASE, ALPHA/BETA FOLD FAMILY PROTEIN"/>
    <property type="match status" value="1"/>
</dbReference>
<dbReference type="InterPro" id="IPR050471">
    <property type="entry name" value="AB_hydrolase"/>
</dbReference>
<dbReference type="PANTHER" id="PTHR43433:SF5">
    <property type="entry name" value="AB HYDROLASE-1 DOMAIN-CONTAINING PROTEIN"/>
    <property type="match status" value="1"/>
</dbReference>
<dbReference type="PRINTS" id="PR00111">
    <property type="entry name" value="ABHYDROLASE"/>
</dbReference>
<dbReference type="Pfam" id="PF00561">
    <property type="entry name" value="Abhydrolase_1"/>
    <property type="match status" value="1"/>
</dbReference>